<accession>A0A2Z2PEY6</accession>
<evidence type="ECO:0000256" key="2">
    <source>
        <dbReference type="ARBA" id="ARBA00005695"/>
    </source>
</evidence>
<keyword evidence="7" id="KW-0614">Plasmid</keyword>
<dbReference type="RefSeq" id="WP_012478012.1">
    <property type="nucleotide sequence ID" value="NZ_KY000026.1"/>
</dbReference>
<dbReference type="InterPro" id="IPR030678">
    <property type="entry name" value="Peptide/Ni-bd"/>
</dbReference>
<sequence>MKNKAYWTTAAIVAGMMSAIVSIPAQAFAAKTELSMGVAAEDVTTLDPHFATTTSDRTLASYIYGALVRFAPGSANPSSIEADLAESWESSADQLVWTFKLRSGVIWQADYGDVTADDVVFSLDKARNAKRSAFSGDYAAIQKVEAVDSKTVRVTLSRRVPSLLALLSNFSGGFIISKKAFEERGDDFKRRPVGFGPFQVASVQPGQSVTLTANVDYFRGKPKLTKITYRFLNNEAARDLAFESGELDVEQGNQDQRWLQRLTANPENVVDTIEPAELNLLHINITKPPFNDIRVRQALAHTVNAAQIAKYRGDRVNRAVPSVIPSNNLGFDPDAGVLAYDPAASKKLLAEAGFPDGITVKMLASQLPGLESLAQLIQAQVAEGGFTLELQPVEHATWHQMIRKDLSPIVLYGAARFPIADYYLTQFYHSNSEIGKPTAVVNFSHCNVADKQIEEARTEIDPNKQIELWKAAQKLIVSNVCAVPLTENLGAWARKSKLDWGFELKGSMPSAPLITEQTHFDD</sequence>
<reference evidence="7" key="1">
    <citation type="submission" date="2016-10" db="EMBL/GenBank/DDBJ databases">
        <title>Agrobacterium Ti plasmids: Classification based on T-DNA and Vir regions organization.</title>
        <authorList>
            <person name="Nabi N."/>
            <person name="Vial L."/>
            <person name="Ben Hafsa A."/>
            <person name="Chapulliot D."/>
            <person name="Berard A."/>
            <person name="Chauveau A."/>
            <person name="Le Paslier M.-C."/>
            <person name="Harzallah Skhiri F."/>
            <person name="Brunel D."/>
            <person name="Nesme X."/>
            <person name="Chaouachi M."/>
        </authorList>
    </citation>
    <scope>NUCLEOTIDE SEQUENCE</scope>
    <source>
        <strain evidence="7">CFBP1873</strain>
        <plasmid evidence="7">pTi_CFBP1873</plasmid>
    </source>
</reference>
<proteinExistence type="inferred from homology"/>
<evidence type="ECO:0000256" key="3">
    <source>
        <dbReference type="ARBA" id="ARBA00022448"/>
    </source>
</evidence>
<evidence type="ECO:0000256" key="1">
    <source>
        <dbReference type="ARBA" id="ARBA00004418"/>
    </source>
</evidence>
<evidence type="ECO:0000256" key="5">
    <source>
        <dbReference type="SAM" id="SignalP"/>
    </source>
</evidence>
<comment type="subcellular location">
    <subcellularLocation>
        <location evidence="1">Periplasm</location>
    </subcellularLocation>
</comment>
<dbReference type="AlphaFoldDB" id="A0A2Z2PEY6"/>
<evidence type="ECO:0000256" key="4">
    <source>
        <dbReference type="ARBA" id="ARBA00022729"/>
    </source>
</evidence>
<comment type="similarity">
    <text evidence="2">Belongs to the bacterial solute-binding protein 5 family.</text>
</comment>
<feature type="chain" id="PRO_5016350547" evidence="5">
    <location>
        <begin position="28"/>
        <end position="522"/>
    </location>
</feature>
<protein>
    <submittedName>
        <fullName evidence="7">Polyamine ABC transporter substrate-binding protein</fullName>
    </submittedName>
</protein>
<name>A0A2Z2PEY6_9HYPH</name>
<feature type="domain" description="Solute-binding protein family 5" evidence="6">
    <location>
        <begin position="80"/>
        <end position="431"/>
    </location>
</feature>
<dbReference type="Pfam" id="PF00496">
    <property type="entry name" value="SBP_bac_5"/>
    <property type="match status" value="1"/>
</dbReference>
<dbReference type="InterPro" id="IPR039424">
    <property type="entry name" value="SBP_5"/>
</dbReference>
<dbReference type="SUPFAM" id="SSF53850">
    <property type="entry name" value="Periplasmic binding protein-like II"/>
    <property type="match status" value="1"/>
</dbReference>
<keyword evidence="3" id="KW-0813">Transport</keyword>
<organism evidence="7">
    <name type="scientific">Agrobacterium genomosp. 6</name>
    <dbReference type="NCBI Taxonomy" id="1183411"/>
    <lineage>
        <taxon>Bacteria</taxon>
        <taxon>Pseudomonadati</taxon>
        <taxon>Pseudomonadota</taxon>
        <taxon>Alphaproteobacteria</taxon>
        <taxon>Hyphomicrobiales</taxon>
        <taxon>Rhizobiaceae</taxon>
        <taxon>Rhizobium/Agrobacterium group</taxon>
        <taxon>Agrobacterium</taxon>
        <taxon>Agrobacterium tumefaciens complex</taxon>
    </lineage>
</organism>
<dbReference type="CDD" id="cd08508">
    <property type="entry name" value="PBP2_NikA_DppA_OppA_like_1"/>
    <property type="match status" value="1"/>
</dbReference>
<dbReference type="PIRSF" id="PIRSF002741">
    <property type="entry name" value="MppA"/>
    <property type="match status" value="1"/>
</dbReference>
<feature type="signal peptide" evidence="5">
    <location>
        <begin position="1"/>
        <end position="27"/>
    </location>
</feature>
<dbReference type="Gene3D" id="3.10.105.10">
    <property type="entry name" value="Dipeptide-binding Protein, Domain 3"/>
    <property type="match status" value="1"/>
</dbReference>
<dbReference type="PANTHER" id="PTHR30290:SF10">
    <property type="entry name" value="PERIPLASMIC OLIGOPEPTIDE-BINDING PROTEIN-RELATED"/>
    <property type="match status" value="1"/>
</dbReference>
<dbReference type="EMBL" id="KY000026">
    <property type="protein sequence ID" value="ASK40830.1"/>
    <property type="molecule type" value="Genomic_DNA"/>
</dbReference>
<geneLocation type="plasmid" evidence="7">
    <name>pTi_CFBP1873</name>
</geneLocation>
<dbReference type="GO" id="GO:0043190">
    <property type="term" value="C:ATP-binding cassette (ABC) transporter complex"/>
    <property type="evidence" value="ECO:0007669"/>
    <property type="project" value="InterPro"/>
</dbReference>
<keyword evidence="4 5" id="KW-0732">Signal</keyword>
<dbReference type="GO" id="GO:0015833">
    <property type="term" value="P:peptide transport"/>
    <property type="evidence" value="ECO:0007669"/>
    <property type="project" value="TreeGrafter"/>
</dbReference>
<evidence type="ECO:0000313" key="7">
    <source>
        <dbReference type="EMBL" id="ASK40830.1"/>
    </source>
</evidence>
<dbReference type="Gene3D" id="3.40.190.10">
    <property type="entry name" value="Periplasmic binding protein-like II"/>
    <property type="match status" value="1"/>
</dbReference>
<dbReference type="InterPro" id="IPR000914">
    <property type="entry name" value="SBP_5_dom"/>
</dbReference>
<dbReference type="GO" id="GO:0030288">
    <property type="term" value="C:outer membrane-bounded periplasmic space"/>
    <property type="evidence" value="ECO:0007669"/>
    <property type="project" value="UniProtKB-ARBA"/>
</dbReference>
<dbReference type="GO" id="GO:1904680">
    <property type="term" value="F:peptide transmembrane transporter activity"/>
    <property type="evidence" value="ECO:0007669"/>
    <property type="project" value="TreeGrafter"/>
</dbReference>
<evidence type="ECO:0000259" key="6">
    <source>
        <dbReference type="Pfam" id="PF00496"/>
    </source>
</evidence>
<dbReference type="PANTHER" id="PTHR30290">
    <property type="entry name" value="PERIPLASMIC BINDING COMPONENT OF ABC TRANSPORTER"/>
    <property type="match status" value="1"/>
</dbReference>